<evidence type="ECO:0000313" key="2">
    <source>
        <dbReference type="EMBL" id="MBB3662518.1"/>
    </source>
</evidence>
<keyword evidence="1" id="KW-0812">Transmembrane</keyword>
<evidence type="ECO:0000313" key="3">
    <source>
        <dbReference type="Proteomes" id="UP000564573"/>
    </source>
</evidence>
<name>A0A839XNU8_9PSEU</name>
<protein>
    <submittedName>
        <fullName evidence="2">Uncharacterized protein</fullName>
    </submittedName>
</protein>
<dbReference type="AlphaFoldDB" id="A0A839XNU8"/>
<feature type="transmembrane region" description="Helical" evidence="1">
    <location>
        <begin position="12"/>
        <end position="32"/>
    </location>
</feature>
<comment type="caution">
    <text evidence="2">The sequence shown here is derived from an EMBL/GenBank/DDBJ whole genome shotgun (WGS) entry which is preliminary data.</text>
</comment>
<keyword evidence="3" id="KW-1185">Reference proteome</keyword>
<evidence type="ECO:0000256" key="1">
    <source>
        <dbReference type="SAM" id="Phobius"/>
    </source>
</evidence>
<gene>
    <name evidence="2" type="ORF">FB384_001422</name>
</gene>
<dbReference type="EMBL" id="JACIBS010000001">
    <property type="protein sequence ID" value="MBB3662518.1"/>
    <property type="molecule type" value="Genomic_DNA"/>
</dbReference>
<keyword evidence="1" id="KW-1133">Transmembrane helix</keyword>
<accession>A0A839XNU8</accession>
<proteinExistence type="predicted"/>
<organism evidence="2 3">
    <name type="scientific">Prauserella sediminis</name>
    <dbReference type="NCBI Taxonomy" id="577680"/>
    <lineage>
        <taxon>Bacteria</taxon>
        <taxon>Bacillati</taxon>
        <taxon>Actinomycetota</taxon>
        <taxon>Actinomycetes</taxon>
        <taxon>Pseudonocardiales</taxon>
        <taxon>Pseudonocardiaceae</taxon>
        <taxon>Prauserella</taxon>
        <taxon>Prauserella salsuginis group</taxon>
    </lineage>
</organism>
<sequence length="39" mass="3879">MGAGTRVPPLTAPVVMLLLTLALAVAGTAAFARRDLATA</sequence>
<keyword evidence="1" id="KW-0472">Membrane</keyword>
<dbReference type="Proteomes" id="UP000564573">
    <property type="component" value="Unassembled WGS sequence"/>
</dbReference>
<reference evidence="2 3" key="1">
    <citation type="submission" date="2020-08" db="EMBL/GenBank/DDBJ databases">
        <title>Sequencing the genomes of 1000 actinobacteria strains.</title>
        <authorList>
            <person name="Klenk H.-P."/>
        </authorList>
    </citation>
    <scope>NUCLEOTIDE SEQUENCE [LARGE SCALE GENOMIC DNA]</scope>
    <source>
        <strain evidence="2 3">DSM 45267</strain>
    </source>
</reference>